<keyword evidence="8" id="KW-1185">Reference proteome</keyword>
<dbReference type="FunFam" id="3.30.1060.10:FF:000002">
    <property type="entry name" value="Peptide methionine sulfoxide reductase"/>
    <property type="match status" value="1"/>
</dbReference>
<name>A0A2T9ZFF8_9FUNG</name>
<reference evidence="7 8" key="1">
    <citation type="journal article" date="2018" name="MBio">
        <title>Comparative Genomics Reveals the Core Gene Toolbox for the Fungus-Insect Symbiosis.</title>
        <authorList>
            <person name="Wang Y."/>
            <person name="Stata M."/>
            <person name="Wang W."/>
            <person name="Stajich J.E."/>
            <person name="White M.M."/>
            <person name="Moncalvo J.M."/>
        </authorList>
    </citation>
    <scope>NUCLEOTIDE SEQUENCE [LARGE SCALE GENOMIC DNA]</scope>
    <source>
        <strain evidence="7 8">SC-DP-2</strain>
    </source>
</reference>
<evidence type="ECO:0000256" key="4">
    <source>
        <dbReference type="ARBA" id="ARBA00030273"/>
    </source>
</evidence>
<gene>
    <name evidence="7" type="ORF">BB560_002185</name>
</gene>
<feature type="domain" description="Peptide methionine sulphoxide reductase MsrA" evidence="6">
    <location>
        <begin position="22"/>
        <end position="169"/>
    </location>
</feature>
<dbReference type="Gene3D" id="3.30.1060.10">
    <property type="entry name" value="Peptide methionine sulphoxide reductase MsrA"/>
    <property type="match status" value="1"/>
</dbReference>
<evidence type="ECO:0000256" key="1">
    <source>
        <dbReference type="ARBA" id="ARBA00005591"/>
    </source>
</evidence>
<dbReference type="SUPFAM" id="SSF55068">
    <property type="entry name" value="Peptide methionine sulfoxide reductase"/>
    <property type="match status" value="1"/>
</dbReference>
<dbReference type="Pfam" id="PF01625">
    <property type="entry name" value="PMSR"/>
    <property type="match status" value="1"/>
</dbReference>
<dbReference type="InterPro" id="IPR002569">
    <property type="entry name" value="Met_Sox_Rdtase_MsrA_dom"/>
</dbReference>
<evidence type="ECO:0000256" key="3">
    <source>
        <dbReference type="ARBA" id="ARBA00023002"/>
    </source>
</evidence>
<dbReference type="PANTHER" id="PTHR43774:SF1">
    <property type="entry name" value="PEPTIDE METHIONINE SULFOXIDE REDUCTASE MSRA 2"/>
    <property type="match status" value="1"/>
</dbReference>
<organism evidence="7 8">
    <name type="scientific">Smittium megazygosporum</name>
    <dbReference type="NCBI Taxonomy" id="133381"/>
    <lineage>
        <taxon>Eukaryota</taxon>
        <taxon>Fungi</taxon>
        <taxon>Fungi incertae sedis</taxon>
        <taxon>Zoopagomycota</taxon>
        <taxon>Kickxellomycotina</taxon>
        <taxon>Harpellomycetes</taxon>
        <taxon>Harpellales</taxon>
        <taxon>Legeriomycetaceae</taxon>
        <taxon>Smittium</taxon>
    </lineage>
</organism>
<dbReference type="OrthoDB" id="77405at2759"/>
<dbReference type="AlphaFoldDB" id="A0A2T9ZFF8"/>
<sequence length="185" mass="20596">MGSKDRSFPPVLAKTQPSSEFATFAAGCFWSVELLYQRIEGVLQTQVGYTGGNLDNPSYEQVCSGSTNHAEAVLLEYDPSVVSYAKLLDLFFKKHDPTTLNRQGGDVGTQYRSAIFYHSDTQLDEAQKAISSLDLSNYRNKHVETQLASANNFKFFPAEEYHQKYLEKGGQCASKGCGDFIRCYG</sequence>
<comment type="caution">
    <text evidence="7">The sequence shown here is derived from an EMBL/GenBank/DDBJ whole genome shotgun (WGS) entry which is preliminary data.</text>
</comment>
<dbReference type="NCBIfam" id="TIGR00401">
    <property type="entry name" value="msrA"/>
    <property type="match status" value="1"/>
</dbReference>
<comment type="similarity">
    <text evidence="1">Belongs to the MsrA Met sulfoxide reductase family.</text>
</comment>
<dbReference type="Proteomes" id="UP000245609">
    <property type="component" value="Unassembled WGS sequence"/>
</dbReference>
<evidence type="ECO:0000313" key="7">
    <source>
        <dbReference type="EMBL" id="PVV03343.1"/>
    </source>
</evidence>
<evidence type="ECO:0000256" key="5">
    <source>
        <dbReference type="ARBA" id="ARBA00030643"/>
    </source>
</evidence>
<dbReference type="EMBL" id="MBFS01000245">
    <property type="protein sequence ID" value="PVV03343.1"/>
    <property type="molecule type" value="Genomic_DNA"/>
</dbReference>
<proteinExistence type="inferred from homology"/>
<dbReference type="HAMAP" id="MF_01401">
    <property type="entry name" value="MsrA"/>
    <property type="match status" value="1"/>
</dbReference>
<dbReference type="EC" id="1.8.4.11" evidence="2"/>
<dbReference type="STRING" id="133381.A0A2T9ZFF8"/>
<evidence type="ECO:0000256" key="2">
    <source>
        <dbReference type="ARBA" id="ARBA00012502"/>
    </source>
</evidence>
<keyword evidence="3" id="KW-0560">Oxidoreductase</keyword>
<evidence type="ECO:0000313" key="8">
    <source>
        <dbReference type="Proteomes" id="UP000245609"/>
    </source>
</evidence>
<dbReference type="PANTHER" id="PTHR43774">
    <property type="entry name" value="PEPTIDE METHIONINE SULFOXIDE REDUCTASE"/>
    <property type="match status" value="1"/>
</dbReference>
<accession>A0A2T9ZFF8</accession>
<protein>
    <recommendedName>
        <fullName evidence="2">peptide-methionine (S)-S-oxide reductase</fullName>
        <ecNumber evidence="2">1.8.4.11</ecNumber>
    </recommendedName>
    <alternativeName>
        <fullName evidence="5">Peptide-methionine (S)-S-oxide reductase</fullName>
    </alternativeName>
    <alternativeName>
        <fullName evidence="4">Protein-methionine-S-oxide reductase</fullName>
    </alternativeName>
</protein>
<evidence type="ECO:0000259" key="6">
    <source>
        <dbReference type="Pfam" id="PF01625"/>
    </source>
</evidence>
<dbReference type="GO" id="GO:0008113">
    <property type="term" value="F:peptide-methionine (S)-S-oxide reductase activity"/>
    <property type="evidence" value="ECO:0007669"/>
    <property type="project" value="UniProtKB-EC"/>
</dbReference>
<dbReference type="InterPro" id="IPR036509">
    <property type="entry name" value="Met_Sox_Rdtase_MsrA_sf"/>
</dbReference>